<evidence type="ECO:0000313" key="1">
    <source>
        <dbReference type="EMBL" id="MCM2678556.1"/>
    </source>
</evidence>
<dbReference type="Proteomes" id="UP001165393">
    <property type="component" value="Unassembled WGS sequence"/>
</dbReference>
<keyword evidence="2" id="KW-1185">Reference proteome</keyword>
<comment type="caution">
    <text evidence="1">The sequence shown here is derived from an EMBL/GenBank/DDBJ whole genome shotgun (WGS) entry which is preliminary data.</text>
</comment>
<sequence length="113" mass="12371">MFQLSNVFSIVRVELSLYEHRVLNTRIGSILWSSCESVSDWSDELGSSFKLGQAEFTATDNISNVTLTVVDIFAEDANFNTIAPQQVPEPSSGVLFALASLLLVGRLTKQSNS</sequence>
<evidence type="ECO:0000313" key="2">
    <source>
        <dbReference type="Proteomes" id="UP001165393"/>
    </source>
</evidence>
<proteinExistence type="predicted"/>
<reference evidence="1 2" key="1">
    <citation type="journal article" date="2013" name="Antonie Van Leeuwenhoek">
        <title>Echinimonas agarilytica gen. nov., sp. nov., a new gammaproteobacterium isolated from the sea urchin Strongylocentrotus intermedius.</title>
        <authorList>
            <person name="Nedashkovskaya O.I."/>
            <person name="Stenkova A.M."/>
            <person name="Zhukova N.V."/>
            <person name="Van Trappen S."/>
            <person name="Lee J.S."/>
            <person name="Kim S.B."/>
        </authorList>
    </citation>
    <scope>NUCLEOTIDE SEQUENCE [LARGE SCALE GENOMIC DNA]</scope>
    <source>
        <strain evidence="1 2">KMM 6351</strain>
    </source>
</reference>
<evidence type="ECO:0008006" key="3">
    <source>
        <dbReference type="Google" id="ProtNLM"/>
    </source>
</evidence>
<dbReference type="EMBL" id="JAMQGP010000001">
    <property type="protein sequence ID" value="MCM2678556.1"/>
    <property type="molecule type" value="Genomic_DNA"/>
</dbReference>
<organism evidence="1 2">
    <name type="scientific">Echinimonas agarilytica</name>
    <dbReference type="NCBI Taxonomy" id="1215918"/>
    <lineage>
        <taxon>Bacteria</taxon>
        <taxon>Pseudomonadati</taxon>
        <taxon>Pseudomonadota</taxon>
        <taxon>Gammaproteobacteria</taxon>
        <taxon>Alteromonadales</taxon>
        <taxon>Echinimonadaceae</taxon>
        <taxon>Echinimonas</taxon>
    </lineage>
</organism>
<accession>A0AA41W470</accession>
<name>A0AA41W470_9GAMM</name>
<gene>
    <name evidence="1" type="ORF">NAF29_02580</name>
</gene>
<protein>
    <recommendedName>
        <fullName evidence="3">PEP-CTERM protein-sorting domain-containing protein</fullName>
    </recommendedName>
</protein>
<dbReference type="AlphaFoldDB" id="A0AA41W470"/>